<evidence type="ECO:0000256" key="2">
    <source>
        <dbReference type="ARBA" id="ARBA00022898"/>
    </source>
</evidence>
<comment type="caution">
    <text evidence="5">The sequence shown here is derived from an EMBL/GenBank/DDBJ whole genome shotgun (WGS) entry which is preliminary data.</text>
</comment>
<reference evidence="6" key="1">
    <citation type="journal article" date="2019" name="Int. J. Syst. Evol. Microbiol.">
        <title>The Global Catalogue of Microorganisms (GCM) 10K type strain sequencing project: providing services to taxonomists for standard genome sequencing and annotation.</title>
        <authorList>
            <consortium name="The Broad Institute Genomics Platform"/>
            <consortium name="The Broad Institute Genome Sequencing Center for Infectious Disease"/>
            <person name="Wu L."/>
            <person name="Ma J."/>
        </authorList>
    </citation>
    <scope>NUCLEOTIDE SEQUENCE [LARGE SCALE GENOMIC DNA]</scope>
    <source>
        <strain evidence="6">ZS-22-S1</strain>
    </source>
</reference>
<dbReference type="EC" id="4.2.3.1" evidence="5"/>
<dbReference type="SUPFAM" id="SSF53686">
    <property type="entry name" value="Tryptophan synthase beta subunit-like PLP-dependent enzymes"/>
    <property type="match status" value="1"/>
</dbReference>
<dbReference type="RefSeq" id="WP_378061121.1">
    <property type="nucleotide sequence ID" value="NZ_JBHSIS010000022.1"/>
</dbReference>
<evidence type="ECO:0000256" key="1">
    <source>
        <dbReference type="ARBA" id="ARBA00001933"/>
    </source>
</evidence>
<accession>A0ABV9SA35</accession>
<proteinExistence type="predicted"/>
<dbReference type="InterPro" id="IPR001926">
    <property type="entry name" value="TrpB-like_PALP"/>
</dbReference>
<keyword evidence="6" id="KW-1185">Reference proteome</keyword>
<dbReference type="GO" id="GO:0004795">
    <property type="term" value="F:threonine synthase activity"/>
    <property type="evidence" value="ECO:0007669"/>
    <property type="project" value="UniProtKB-EC"/>
</dbReference>
<dbReference type="InterPro" id="IPR050147">
    <property type="entry name" value="Ser/Thr_Dehydratase"/>
</dbReference>
<evidence type="ECO:0000313" key="5">
    <source>
        <dbReference type="EMBL" id="MFC4858592.1"/>
    </source>
</evidence>
<evidence type="ECO:0000313" key="6">
    <source>
        <dbReference type="Proteomes" id="UP001595859"/>
    </source>
</evidence>
<dbReference type="EMBL" id="JBHSIS010000022">
    <property type="protein sequence ID" value="MFC4858592.1"/>
    <property type="molecule type" value="Genomic_DNA"/>
</dbReference>
<dbReference type="PROSITE" id="PS00165">
    <property type="entry name" value="DEHYDRATASE_SER_THR"/>
    <property type="match status" value="1"/>
</dbReference>
<keyword evidence="2" id="KW-0663">Pyridoxal phosphate</keyword>
<dbReference type="PANTHER" id="PTHR48078">
    <property type="entry name" value="THREONINE DEHYDRATASE, MITOCHONDRIAL-RELATED"/>
    <property type="match status" value="1"/>
</dbReference>
<comment type="cofactor">
    <cofactor evidence="1">
        <name>pyridoxal 5'-phosphate</name>
        <dbReference type="ChEBI" id="CHEBI:597326"/>
    </cofactor>
</comment>
<name>A0ABV9SA35_9PSEU</name>
<gene>
    <name evidence="5" type="ORF">ACFPCV_34275</name>
</gene>
<evidence type="ECO:0000256" key="3">
    <source>
        <dbReference type="ARBA" id="ARBA00023239"/>
    </source>
</evidence>
<dbReference type="Proteomes" id="UP001595859">
    <property type="component" value="Unassembled WGS sequence"/>
</dbReference>
<evidence type="ECO:0000259" key="4">
    <source>
        <dbReference type="Pfam" id="PF00291"/>
    </source>
</evidence>
<dbReference type="Gene3D" id="3.40.50.1100">
    <property type="match status" value="2"/>
</dbReference>
<keyword evidence="3 5" id="KW-0456">Lyase</keyword>
<feature type="domain" description="Tryptophan synthase beta chain-like PALP" evidence="4">
    <location>
        <begin position="77"/>
        <end position="381"/>
    </location>
</feature>
<protein>
    <submittedName>
        <fullName evidence="5">Threonine synthase</fullName>
        <ecNumber evidence="5">4.2.3.1</ecNumber>
    </submittedName>
</protein>
<dbReference type="CDD" id="cd01563">
    <property type="entry name" value="Thr-synth_1"/>
    <property type="match status" value="1"/>
</dbReference>
<organism evidence="5 6">
    <name type="scientific">Actinophytocola glycyrrhizae</name>
    <dbReference type="NCBI Taxonomy" id="2044873"/>
    <lineage>
        <taxon>Bacteria</taxon>
        <taxon>Bacillati</taxon>
        <taxon>Actinomycetota</taxon>
        <taxon>Actinomycetes</taxon>
        <taxon>Pseudonocardiales</taxon>
        <taxon>Pseudonocardiaceae</taxon>
    </lineage>
</organism>
<dbReference type="NCBIfam" id="NF006050">
    <property type="entry name" value="PRK08197.1"/>
    <property type="match status" value="1"/>
</dbReference>
<sequence length="407" mass="42910">MAEPWNSALSHLECGRCGTRYDADEPQNLCECGTPLLVRYDLDLVARTVSTADIASRPGDLWRYRELLPVRDRRHVVSLGEGMSPILPLRSYGARIGVPDLLVKDEGMLPTGSFKSRGAAVGVSRALELGIDRITMPTNGNAGAAWAAYAARAGLEALIVMPREAPRITRMECAMAGARLYVVDGLIGDAGKLAAQAVADGWFDTATLKEPYRIEGKKTMGMEIAEQLGWRMPDVIVYPTGGGVGLIGIRKALDELVALGWLTGRLPRLVAVQSSGVAPIVRAFEQGAQTARPWEGAATVAFGINVASAVGDFLILSAIRDTGGTAVAVDDADILAAQAECAATEGVLMCPEGAATLTAVARLRADGWLDGSEEVVVLNTGSNLKYPHTAPGAEAPLLAKDGLLPLQ</sequence>
<dbReference type="PANTHER" id="PTHR48078:SF6">
    <property type="entry name" value="L-THREONINE DEHYDRATASE CATABOLIC TDCB"/>
    <property type="match status" value="1"/>
</dbReference>
<dbReference type="Pfam" id="PF00291">
    <property type="entry name" value="PALP"/>
    <property type="match status" value="1"/>
</dbReference>
<dbReference type="InterPro" id="IPR036052">
    <property type="entry name" value="TrpB-like_PALP_sf"/>
</dbReference>
<dbReference type="InterPro" id="IPR000634">
    <property type="entry name" value="Ser/Thr_deHydtase_PyrdxlP-BS"/>
</dbReference>